<name>A0A225VA01_9STRA</name>
<sequence length="370" mass="42345">MSRKSLSKHTRQGYIAIDSNCPVSVEEFLQWAQNFADLDRVHEIITRFPVLISEKNLLGMEAHVKLQQASPADFIYNFLVPPVILSRLNTAFSSLRKQQQMPHDLEPRDGDPIPIATMASGLPGFSERYIGLVAQTYELRGIITAYEEDFEWTQRDWQSLSDVSQRLYEDTTMTLSNMAQEVAQLLAKSWLMRKFKTNGSQTSLLNIVGHIAGDTMLNDAVMHGALQQMCARLTACYAVDPVNVVKDKLIFPDQPRTLFKTIIVSVYMNSLRHWLLPIVQLRVGSEEKQTPEPGGADQNPHITVILYDPLGDINMPFLERIGEKYTLRLLQARHKRDSDRDELAQNGSMQTRRSKLRRLLFRSSVQSRRW</sequence>
<evidence type="ECO:0000313" key="2">
    <source>
        <dbReference type="Proteomes" id="UP000198211"/>
    </source>
</evidence>
<dbReference type="AlphaFoldDB" id="A0A225VA01"/>
<dbReference type="Proteomes" id="UP000198211">
    <property type="component" value="Unassembled WGS sequence"/>
</dbReference>
<organism evidence="1 2">
    <name type="scientific">Phytophthora megakarya</name>
    <dbReference type="NCBI Taxonomy" id="4795"/>
    <lineage>
        <taxon>Eukaryota</taxon>
        <taxon>Sar</taxon>
        <taxon>Stramenopiles</taxon>
        <taxon>Oomycota</taxon>
        <taxon>Peronosporomycetes</taxon>
        <taxon>Peronosporales</taxon>
        <taxon>Peronosporaceae</taxon>
        <taxon>Phytophthora</taxon>
    </lineage>
</organism>
<reference evidence="2" key="1">
    <citation type="submission" date="2017-03" db="EMBL/GenBank/DDBJ databases">
        <title>Phytopthora megakarya and P. palmivora, two closely related causual agents of cacao black pod achieved similar genome size and gene model numbers by different mechanisms.</title>
        <authorList>
            <person name="Ali S."/>
            <person name="Shao J."/>
            <person name="Larry D.J."/>
            <person name="Kronmiller B."/>
            <person name="Shen D."/>
            <person name="Strem M.D."/>
            <person name="Melnick R.L."/>
            <person name="Guiltinan M.J."/>
            <person name="Tyler B.M."/>
            <person name="Meinhardt L.W."/>
            <person name="Bailey B.A."/>
        </authorList>
    </citation>
    <scope>NUCLEOTIDE SEQUENCE [LARGE SCALE GENOMIC DNA]</scope>
    <source>
        <strain evidence="2">zdho120</strain>
    </source>
</reference>
<gene>
    <name evidence="1" type="ORF">PHMEG_00026320</name>
</gene>
<accession>A0A225VA01</accession>
<protein>
    <submittedName>
        <fullName evidence="1">Uncharacterized protein</fullName>
    </submittedName>
</protein>
<keyword evidence="2" id="KW-1185">Reference proteome</keyword>
<proteinExistence type="predicted"/>
<dbReference type="OrthoDB" id="109811at2759"/>
<comment type="caution">
    <text evidence="1">The sequence shown here is derived from an EMBL/GenBank/DDBJ whole genome shotgun (WGS) entry which is preliminary data.</text>
</comment>
<evidence type="ECO:0000313" key="1">
    <source>
        <dbReference type="EMBL" id="OWZ02162.1"/>
    </source>
</evidence>
<dbReference type="EMBL" id="NBNE01006350">
    <property type="protein sequence ID" value="OWZ02162.1"/>
    <property type="molecule type" value="Genomic_DNA"/>
</dbReference>